<dbReference type="AlphaFoldDB" id="A0ABD3H8J1"/>
<protein>
    <submittedName>
        <fullName evidence="1">Uncharacterized protein</fullName>
    </submittedName>
</protein>
<dbReference type="Proteomes" id="UP001633002">
    <property type="component" value="Unassembled WGS sequence"/>
</dbReference>
<dbReference type="CDD" id="cd00303">
    <property type="entry name" value="retropepsin_like"/>
    <property type="match status" value="1"/>
</dbReference>
<evidence type="ECO:0000313" key="2">
    <source>
        <dbReference type="Proteomes" id="UP001633002"/>
    </source>
</evidence>
<comment type="caution">
    <text evidence="1">The sequence shown here is derived from an EMBL/GenBank/DDBJ whole genome shotgun (WGS) entry which is preliminary data.</text>
</comment>
<dbReference type="InterPro" id="IPR021109">
    <property type="entry name" value="Peptidase_aspartic_dom_sf"/>
</dbReference>
<sequence length="412" mass="46502">MTEPSVRPMPKEKGKSPAYKLQSDVETSVNMRELIDKRILNTKIEISLKELMGLAKKEVHDILVDGVKRKRQIAGETANIQTLEGVTLDEEKNYDVASVCNIPAVKSQELHVRWADEAKDEGELPISHYTVNHWASGTTETLVRVGDLEDPVVALIDHGSEINVMAKSLHEKGKWPIDFEHGWMVRTANNSRGGLHRACPSVDIQIGGIKVEQRVFVQERASFPIILGQPFITAVRMETKVLDDGSAYARIRSRDNKNTVQFLSVPVNHERNHEEVDGVYEESGLGDTLADFEEIGNENEDRVVQVHSKELYSVLESFRAIEVLVETKYKTVAKKVKPVAIPLPGDSREQIERVSREKSLKDRRKGGHTFTEKTLDELGIGTDGTLLQAEKMRFREMLRRHGKAFAFEPHEI</sequence>
<keyword evidence="2" id="KW-1185">Reference proteome</keyword>
<evidence type="ECO:0000313" key="1">
    <source>
        <dbReference type="EMBL" id="KAL3685684.1"/>
    </source>
</evidence>
<dbReference type="EMBL" id="JBJQOH010000006">
    <property type="protein sequence ID" value="KAL3685684.1"/>
    <property type="molecule type" value="Genomic_DNA"/>
</dbReference>
<reference evidence="1 2" key="1">
    <citation type="submission" date="2024-09" db="EMBL/GenBank/DDBJ databases">
        <title>Chromosome-scale assembly of Riccia sorocarpa.</title>
        <authorList>
            <person name="Paukszto L."/>
        </authorList>
    </citation>
    <scope>NUCLEOTIDE SEQUENCE [LARGE SCALE GENOMIC DNA]</scope>
    <source>
        <strain evidence="1">LP-2024</strain>
        <tissue evidence="1">Aerial parts of the thallus</tissue>
    </source>
</reference>
<name>A0ABD3H8J1_9MARC</name>
<dbReference type="Gene3D" id="2.40.70.10">
    <property type="entry name" value="Acid Proteases"/>
    <property type="match status" value="1"/>
</dbReference>
<organism evidence="1 2">
    <name type="scientific">Riccia sorocarpa</name>
    <dbReference type="NCBI Taxonomy" id="122646"/>
    <lineage>
        <taxon>Eukaryota</taxon>
        <taxon>Viridiplantae</taxon>
        <taxon>Streptophyta</taxon>
        <taxon>Embryophyta</taxon>
        <taxon>Marchantiophyta</taxon>
        <taxon>Marchantiopsida</taxon>
        <taxon>Marchantiidae</taxon>
        <taxon>Marchantiales</taxon>
        <taxon>Ricciaceae</taxon>
        <taxon>Riccia</taxon>
    </lineage>
</organism>
<accession>A0ABD3H8J1</accession>
<gene>
    <name evidence="1" type="ORF">R1sor_003706</name>
</gene>
<proteinExistence type="predicted"/>